<accession>A0A1H6AQH5</accession>
<dbReference type="EMBL" id="FNVR01000057">
    <property type="protein sequence ID" value="SEG50999.1"/>
    <property type="molecule type" value="Genomic_DNA"/>
</dbReference>
<evidence type="ECO:0000313" key="2">
    <source>
        <dbReference type="Proteomes" id="UP000236736"/>
    </source>
</evidence>
<gene>
    <name evidence="1" type="ORF">SAMN03080598_04270</name>
</gene>
<dbReference type="OrthoDB" id="9806213at2"/>
<proteinExistence type="predicted"/>
<dbReference type="AlphaFoldDB" id="A0A1H6AQH5"/>
<keyword evidence="2" id="KW-1185">Reference proteome</keyword>
<dbReference type="STRING" id="1120964.GCA_001313265_07797"/>
<evidence type="ECO:0000313" key="1">
    <source>
        <dbReference type="EMBL" id="SEG50999.1"/>
    </source>
</evidence>
<sequence>MIKLEYPDILDNFKEHIDPKRTESASFLIWYLENYYRLDTLEAVDSVCDQNGDKGVDGIYINEANGTIDIFQTKISQKATKTIGDTILKEFFGTLSQFDSKESIQNLLDTGGSAQVVSLIKRLQILNLYDQYKVRGIFICNVELDSNGIAYLAATDNIEFIGKQTLETTYISHSRNVPQNLKATFDISGLNVSKHFVDSSTLAFIAPIKAN</sequence>
<reference evidence="2" key="1">
    <citation type="submission" date="2016-10" db="EMBL/GenBank/DDBJ databases">
        <authorList>
            <person name="Varghese N."/>
            <person name="Submissions S."/>
        </authorList>
    </citation>
    <scope>NUCLEOTIDE SEQUENCE [LARGE SCALE GENOMIC DNA]</scope>
    <source>
        <strain evidence="2">DSM 17298</strain>
    </source>
</reference>
<dbReference type="RefSeq" id="WP_103926804.1">
    <property type="nucleotide sequence ID" value="NZ_FNVR01000057.1"/>
</dbReference>
<name>A0A1H6AQH5_9BACT</name>
<evidence type="ECO:0008006" key="3">
    <source>
        <dbReference type="Google" id="ProtNLM"/>
    </source>
</evidence>
<dbReference type="Proteomes" id="UP000236736">
    <property type="component" value="Unassembled WGS sequence"/>
</dbReference>
<protein>
    <recommendedName>
        <fullName evidence="3">Restriction endonuclease</fullName>
    </recommendedName>
</protein>
<organism evidence="1 2">
    <name type="scientific">Algoriphagus boritolerans DSM 17298 = JCM 18970</name>
    <dbReference type="NCBI Taxonomy" id="1120964"/>
    <lineage>
        <taxon>Bacteria</taxon>
        <taxon>Pseudomonadati</taxon>
        <taxon>Bacteroidota</taxon>
        <taxon>Cytophagia</taxon>
        <taxon>Cytophagales</taxon>
        <taxon>Cyclobacteriaceae</taxon>
        <taxon>Algoriphagus</taxon>
    </lineage>
</organism>